<dbReference type="InterPro" id="IPR050834">
    <property type="entry name" value="Glycosyltransf_2"/>
</dbReference>
<dbReference type="PANTHER" id="PTHR43685:SF2">
    <property type="entry name" value="GLYCOSYLTRANSFERASE 2-LIKE DOMAIN-CONTAINING PROTEIN"/>
    <property type="match status" value="1"/>
</dbReference>
<dbReference type="SUPFAM" id="SSF53448">
    <property type="entry name" value="Nucleotide-diphospho-sugar transferases"/>
    <property type="match status" value="1"/>
</dbReference>
<protein>
    <recommendedName>
        <fullName evidence="1">Glycosyltransferase 2-like domain-containing protein</fullName>
    </recommendedName>
</protein>
<proteinExistence type="predicted"/>
<dbReference type="Pfam" id="PF00535">
    <property type="entry name" value="Glycos_transf_2"/>
    <property type="match status" value="1"/>
</dbReference>
<accession>A0A433UY82</accession>
<name>A0A433UY82_ANAVA</name>
<dbReference type="Gene3D" id="3.90.550.10">
    <property type="entry name" value="Spore Coat Polysaccharide Biosynthesis Protein SpsA, Chain A"/>
    <property type="match status" value="1"/>
</dbReference>
<keyword evidence="3" id="KW-1185">Reference proteome</keyword>
<sequence length="297" mass="33459">MNTCKVTVVIPTYNRLSQLLETLEKILECNPCPDEIIIHIDGNDITTEPGLKNLNLPSIKIIKSSVQVGPGGGRNIAIAHANNPIIASFDDDSYPLDTDYFERLTNLFNSFPTAAVIAANIFHIHETITPAQLTGTWGSNFIGCGCAYRKEVFQQTTGYVNLPVAYGMEEVDLSLRLHDMGWGILESSWLRVFHNTQLEHHNNPRITAASIANQMLLAYLRYPILFFWLGIGQCMSRIFWLIRHGRTSGIVEGLFLIPKLIRQYHQQRQPISAKSLVSYLHLRRNTLPVSSEMILPS</sequence>
<dbReference type="InterPro" id="IPR029044">
    <property type="entry name" value="Nucleotide-diphossugar_trans"/>
</dbReference>
<dbReference type="InterPro" id="IPR001173">
    <property type="entry name" value="Glyco_trans_2-like"/>
</dbReference>
<dbReference type="AlphaFoldDB" id="A0A433UY82"/>
<feature type="domain" description="Glycosyltransferase 2-like" evidence="1">
    <location>
        <begin position="7"/>
        <end position="127"/>
    </location>
</feature>
<gene>
    <name evidence="2" type="ORF">DSM107003_07950</name>
</gene>
<dbReference type="RefSeq" id="WP_127052373.1">
    <property type="nucleotide sequence ID" value="NZ_RSCM01000002.1"/>
</dbReference>
<organism evidence="2 3">
    <name type="scientific">Trichormus variabilis SAG 1403-4b</name>
    <dbReference type="NCBI Taxonomy" id="447716"/>
    <lineage>
        <taxon>Bacteria</taxon>
        <taxon>Bacillati</taxon>
        <taxon>Cyanobacteriota</taxon>
        <taxon>Cyanophyceae</taxon>
        <taxon>Nostocales</taxon>
        <taxon>Nostocaceae</taxon>
        <taxon>Trichormus</taxon>
    </lineage>
</organism>
<evidence type="ECO:0000259" key="1">
    <source>
        <dbReference type="Pfam" id="PF00535"/>
    </source>
</evidence>
<reference evidence="2 3" key="1">
    <citation type="journal article" date="2019" name="Genome Biol. Evol.">
        <title>Day and night: Metabolic profiles and evolutionary relationships of six axenic non-marine cyanobacteria.</title>
        <authorList>
            <person name="Will S.E."/>
            <person name="Henke P."/>
            <person name="Boedeker C."/>
            <person name="Huang S."/>
            <person name="Brinkmann H."/>
            <person name="Rohde M."/>
            <person name="Jarek M."/>
            <person name="Friedl T."/>
            <person name="Seufert S."/>
            <person name="Schumacher M."/>
            <person name="Overmann J."/>
            <person name="Neumann-Schaal M."/>
            <person name="Petersen J."/>
        </authorList>
    </citation>
    <scope>NUCLEOTIDE SEQUENCE [LARGE SCALE GENOMIC DNA]</scope>
    <source>
        <strain evidence="2 3">SAG 1403-4b</strain>
    </source>
</reference>
<dbReference type="EMBL" id="RSCM01000002">
    <property type="protein sequence ID" value="RUS98776.1"/>
    <property type="molecule type" value="Genomic_DNA"/>
</dbReference>
<evidence type="ECO:0000313" key="3">
    <source>
        <dbReference type="Proteomes" id="UP000276103"/>
    </source>
</evidence>
<dbReference type="OrthoDB" id="9771846at2"/>
<dbReference type="Proteomes" id="UP000276103">
    <property type="component" value="Unassembled WGS sequence"/>
</dbReference>
<comment type="caution">
    <text evidence="2">The sequence shown here is derived from an EMBL/GenBank/DDBJ whole genome shotgun (WGS) entry which is preliminary data.</text>
</comment>
<dbReference type="PANTHER" id="PTHR43685">
    <property type="entry name" value="GLYCOSYLTRANSFERASE"/>
    <property type="match status" value="1"/>
</dbReference>
<evidence type="ECO:0000313" key="2">
    <source>
        <dbReference type="EMBL" id="RUS98776.1"/>
    </source>
</evidence>